<dbReference type="Proteomes" id="UP000277212">
    <property type="component" value="Unassembled WGS sequence"/>
</dbReference>
<gene>
    <name evidence="2" type="ORF">CDV36_005249</name>
</gene>
<accession>A0A3M2SD02</accession>
<evidence type="ECO:0000313" key="2">
    <source>
        <dbReference type="EMBL" id="RMJ15095.1"/>
    </source>
</evidence>
<evidence type="ECO:0000313" key="3">
    <source>
        <dbReference type="Proteomes" id="UP000277212"/>
    </source>
</evidence>
<reference evidence="2 3" key="1">
    <citation type="submission" date="2017-06" db="EMBL/GenBank/DDBJ databases">
        <title>Comparative genomic analysis of Ambrosia Fusariam Clade fungi.</title>
        <authorList>
            <person name="Stajich J.E."/>
            <person name="Carrillo J."/>
            <person name="Kijimoto T."/>
            <person name="Eskalen A."/>
            <person name="O'Donnell K."/>
            <person name="Kasson M."/>
        </authorList>
    </citation>
    <scope>NUCLEOTIDE SEQUENCE [LARGE SCALE GENOMIC DNA]</scope>
    <source>
        <strain evidence="2">UCR3666</strain>
    </source>
</reference>
<proteinExistence type="predicted"/>
<dbReference type="PANTHER" id="PTHR37540">
    <property type="entry name" value="TRANSCRIPTION FACTOR (ACR-2), PUTATIVE-RELATED-RELATED"/>
    <property type="match status" value="1"/>
</dbReference>
<evidence type="ECO:0000256" key="1">
    <source>
        <dbReference type="SAM" id="MobiDB-lite"/>
    </source>
</evidence>
<name>A0A3M2SD02_9HYPO</name>
<organism evidence="2 3">
    <name type="scientific">Fusarium kuroshium</name>
    <dbReference type="NCBI Taxonomy" id="2010991"/>
    <lineage>
        <taxon>Eukaryota</taxon>
        <taxon>Fungi</taxon>
        <taxon>Dikarya</taxon>
        <taxon>Ascomycota</taxon>
        <taxon>Pezizomycotina</taxon>
        <taxon>Sordariomycetes</taxon>
        <taxon>Hypocreomycetidae</taxon>
        <taxon>Hypocreales</taxon>
        <taxon>Nectriaceae</taxon>
        <taxon>Fusarium</taxon>
        <taxon>Fusarium solani species complex</taxon>
    </lineage>
</organism>
<sequence length="482" mass="55045">MSQQLAFVITDGSGRIGSSERQLIRRHCMRQKNKQPGSRRSRREAARAAARISPESRSEVQGVTHLSDGLVSRDRVVPSSRSDQKTLLIKQCILPSPPDWALFPFPEGLDHSTQKLMHEYFVHNPIRDSLYPFKHFGIHIDFDEDPFMCFRLLCSEKLCFRAILLLTSASNDLVLQRPLSGTTYRHLRRVLPLLNHRLSDKDAYKNDITLYVVSILASIAVLFGDYNAARAHAVGLSEILRLRGNSRAVNDNPVIQFSMDRLNFSSSVVTELWTPIYHRSAWESPDFSTEVINVHHSQDMLCIDGLVNTDLAVVFRYIQYTAILFNTHYHSKTPINGAFIRQCLGFVHSSLIDLEGRLKGELSKCVHIGMMIFLATTFRLPGWSEQHYCQGLAEKMPVAYAAARPLIPAQRGTLDIWLMLMAQICTGPVAEKCWDLSKICRLDWDETRRRLKQVMWIDAFHDDIGKRAFETLASSRQVRKSY</sequence>
<evidence type="ECO:0008006" key="4">
    <source>
        <dbReference type="Google" id="ProtNLM"/>
    </source>
</evidence>
<protein>
    <recommendedName>
        <fullName evidence="4">Transcription factor domain-containing protein</fullName>
    </recommendedName>
</protein>
<feature type="compositionally biased region" description="Basic residues" evidence="1">
    <location>
        <begin position="30"/>
        <end position="42"/>
    </location>
</feature>
<dbReference type="PANTHER" id="PTHR37540:SF5">
    <property type="entry name" value="TRANSCRIPTION FACTOR DOMAIN-CONTAINING PROTEIN"/>
    <property type="match status" value="1"/>
</dbReference>
<feature type="region of interest" description="Disordered" evidence="1">
    <location>
        <begin position="30"/>
        <end position="58"/>
    </location>
</feature>
<dbReference type="EMBL" id="NKUJ01000071">
    <property type="protein sequence ID" value="RMJ15095.1"/>
    <property type="molecule type" value="Genomic_DNA"/>
</dbReference>
<comment type="caution">
    <text evidence="2">The sequence shown here is derived from an EMBL/GenBank/DDBJ whole genome shotgun (WGS) entry which is preliminary data.</text>
</comment>
<dbReference type="AlphaFoldDB" id="A0A3M2SD02"/>
<dbReference type="OrthoDB" id="4158087at2759"/>
<dbReference type="STRING" id="2010991.A0A3M2SD02"/>
<keyword evidence="3" id="KW-1185">Reference proteome</keyword>